<dbReference type="OrthoDB" id="3177623at2"/>
<dbReference type="AlphaFoldDB" id="A0A4U0QCH3"/>
<evidence type="ECO:0000313" key="5">
    <source>
        <dbReference type="Proteomes" id="UP000310016"/>
    </source>
</evidence>
<dbReference type="SUPFAM" id="SSF51055">
    <property type="entry name" value="Carbohydrate binding domain"/>
    <property type="match status" value="2"/>
</dbReference>
<gene>
    <name evidence="4" type="ORF">FAZ21_01545</name>
</gene>
<dbReference type="InterPro" id="IPR036573">
    <property type="entry name" value="CBM_sf_5/12"/>
</dbReference>
<comment type="caution">
    <text evidence="4">The sequence shown here is derived from an EMBL/GenBank/DDBJ whole genome shotgun (WGS) entry which is preliminary data.</text>
</comment>
<dbReference type="GO" id="GO:0004553">
    <property type="term" value="F:hydrolase activity, hydrolyzing O-glycosyl compounds"/>
    <property type="evidence" value="ECO:0007669"/>
    <property type="project" value="InterPro"/>
</dbReference>
<evidence type="ECO:0000313" key="4">
    <source>
        <dbReference type="EMBL" id="TJZ78996.1"/>
    </source>
</evidence>
<evidence type="ECO:0000259" key="3">
    <source>
        <dbReference type="PROSITE" id="PS51723"/>
    </source>
</evidence>
<dbReference type="InterPro" id="IPR003610">
    <property type="entry name" value="CBM5/12"/>
</dbReference>
<feature type="region of interest" description="Disordered" evidence="2">
    <location>
        <begin position="102"/>
        <end position="135"/>
    </location>
</feature>
<keyword evidence="5" id="KW-1185">Reference proteome</keyword>
<dbReference type="Gene3D" id="3.40.390.80">
    <property type="entry name" value="Peptidase M60, enhancin-like domain 2"/>
    <property type="match status" value="1"/>
</dbReference>
<dbReference type="Gene3D" id="2.60.120.1250">
    <property type="entry name" value="Peptidase M60, enhancin-like domain 1"/>
    <property type="match status" value="1"/>
</dbReference>
<reference evidence="4 5" key="1">
    <citation type="submission" date="2019-04" db="EMBL/GenBank/DDBJ databases">
        <title>Chitiniphilus eburnea sp. nov., a novel chitinolytic bacterium isolated from aquaculture sludge.</title>
        <authorList>
            <person name="Sheng M."/>
        </authorList>
    </citation>
    <scope>NUCLEOTIDE SEQUENCE [LARGE SCALE GENOMIC DNA]</scope>
    <source>
        <strain evidence="4 5">HX-2-15</strain>
    </source>
</reference>
<feature type="region of interest" description="Disordered" evidence="2">
    <location>
        <begin position="189"/>
        <end position="230"/>
    </location>
</feature>
<dbReference type="EMBL" id="SUMF01000001">
    <property type="protein sequence ID" value="TJZ78996.1"/>
    <property type="molecule type" value="Genomic_DNA"/>
</dbReference>
<dbReference type="PANTHER" id="PTHR15730:SF5">
    <property type="entry name" value="SI:CH211-210B2.2-RELATED"/>
    <property type="match status" value="1"/>
</dbReference>
<protein>
    <recommendedName>
        <fullName evidence="3">Peptidase M60 domain-containing protein</fullName>
    </recommendedName>
</protein>
<dbReference type="SMART" id="SM00495">
    <property type="entry name" value="ChtBD3"/>
    <property type="match status" value="2"/>
</dbReference>
<dbReference type="GO" id="GO:0030246">
    <property type="term" value="F:carbohydrate binding"/>
    <property type="evidence" value="ECO:0007669"/>
    <property type="project" value="InterPro"/>
</dbReference>
<dbReference type="Proteomes" id="UP000310016">
    <property type="component" value="Unassembled WGS sequence"/>
</dbReference>
<keyword evidence="1" id="KW-0378">Hydrolase</keyword>
<dbReference type="InterPro" id="IPR042279">
    <property type="entry name" value="Pep_M60_3"/>
</dbReference>
<feature type="compositionally biased region" description="Pro residues" evidence="2">
    <location>
        <begin position="194"/>
        <end position="230"/>
    </location>
</feature>
<feature type="domain" description="Peptidase M60" evidence="3">
    <location>
        <begin position="265"/>
        <end position="565"/>
    </location>
</feature>
<accession>A0A4U0QCH3</accession>
<dbReference type="Gene3D" id="2.10.10.20">
    <property type="entry name" value="Carbohydrate-binding module superfamily 5/12"/>
    <property type="match status" value="2"/>
</dbReference>
<dbReference type="InterPro" id="IPR051244">
    <property type="entry name" value="TCAF"/>
</dbReference>
<dbReference type="Pfam" id="PF13402">
    <property type="entry name" value="Peptidase_M60"/>
    <property type="match status" value="1"/>
</dbReference>
<feature type="compositionally biased region" description="Pro residues" evidence="2">
    <location>
        <begin position="106"/>
        <end position="135"/>
    </location>
</feature>
<dbReference type="Pfam" id="PF02839">
    <property type="entry name" value="CBM_5_12"/>
    <property type="match status" value="2"/>
</dbReference>
<evidence type="ECO:0000256" key="1">
    <source>
        <dbReference type="ARBA" id="ARBA00022801"/>
    </source>
</evidence>
<dbReference type="SMART" id="SM01276">
    <property type="entry name" value="M60-like"/>
    <property type="match status" value="1"/>
</dbReference>
<name>A0A4U0QCH3_9NEIS</name>
<proteinExistence type="predicted"/>
<dbReference type="Gene3D" id="1.10.390.30">
    <property type="entry name" value="Peptidase M60, enhancin-like domain 3"/>
    <property type="match status" value="1"/>
</dbReference>
<organism evidence="4 5">
    <name type="scientific">Chitiniphilus eburneus</name>
    <dbReference type="NCBI Taxonomy" id="2571148"/>
    <lineage>
        <taxon>Bacteria</taxon>
        <taxon>Pseudomonadati</taxon>
        <taxon>Pseudomonadota</taxon>
        <taxon>Betaproteobacteria</taxon>
        <taxon>Neisseriales</taxon>
        <taxon>Chitinibacteraceae</taxon>
        <taxon>Chitiniphilus</taxon>
    </lineage>
</organism>
<sequence>MQRPPPEYLQTLWRRRGDPWSAIPPRRVVPMKKINRLKVLVAASSLLLAMPGWALAPAWDNQRIYVAGDTVSYQGKEWKAKWWTRDNIPGAEQWGPWAVQAATSPTPTPTTAPIPTPTPTPAPAPTPTVAPPAPAPAPAAQYPAWDASHIYDLPGNLVSYNGSVYQNQWWTRGDNPAQSGAWGVWRLVGSTTPTPVPTPAPTPNPTPVPTPQPTPVPTPTQNPTPVPTQVPTPVSDIVPSRQLTLEQPGDPATLPAAQLRSFDHTPLQSTGYWVQAGDVLVVSYHYTGTAPSRVPEIWLHSIDDNTWAYSTAQKVKLNVGSTTITASKTGAVYVAVFNNPTGGEMKVELVSGGRVMPRFVLGQHNATQWQQMLANYGNAPYAELVGRRMMVTATLAKARKHVDDPVKLMTLWDEVVRLEDEQYGITPDKPWPHNSTPHRFHFVELPGQNIWLYSWQYRMAADSADAAISTVLNSEVLRTGGWGPWHELGHQYQISSFTWDSDTEVTVNLSSAYVQRALGNASRFETDGVWTKAFAWLAQPTRDLAQQDNVFIRASMFWQLDLTFGPDFYAKVGTNYRNMPVAQRPKIDDQKKQTFIVEASRAAGYDLTPFFRQWGMPPSVNTTTTLQGMALKPLTQPIWLNRDTNVAYKLY</sequence>
<dbReference type="PROSITE" id="PS51723">
    <property type="entry name" value="PEPTIDASE_M60"/>
    <property type="match status" value="1"/>
</dbReference>
<dbReference type="PANTHER" id="PTHR15730">
    <property type="entry name" value="EXPERIMENTAL AUTOIMMUNE PROSTATITIS ANTIGEN 2-RELATED"/>
    <property type="match status" value="1"/>
</dbReference>
<dbReference type="InterPro" id="IPR031161">
    <property type="entry name" value="Peptidase_M60_dom"/>
</dbReference>
<dbReference type="CDD" id="cd12215">
    <property type="entry name" value="ChiC_BD"/>
    <property type="match status" value="2"/>
</dbReference>
<dbReference type="GO" id="GO:0005975">
    <property type="term" value="P:carbohydrate metabolic process"/>
    <property type="evidence" value="ECO:0007669"/>
    <property type="project" value="InterPro"/>
</dbReference>
<dbReference type="GO" id="GO:0005576">
    <property type="term" value="C:extracellular region"/>
    <property type="evidence" value="ECO:0007669"/>
    <property type="project" value="InterPro"/>
</dbReference>
<evidence type="ECO:0000256" key="2">
    <source>
        <dbReference type="SAM" id="MobiDB-lite"/>
    </source>
</evidence>